<evidence type="ECO:0000313" key="2">
    <source>
        <dbReference type="Proteomes" id="UP001234297"/>
    </source>
</evidence>
<sequence>MNRQWQYQTLSNEQKVEREDYFFDSSFFTNRRFDFLWTLPANDATNRKYRRRSPISGSPSSSSGGSPKHGRSRSPNYSKVDSMRTSDDRWRRKDDKMDLDRDSGRIRSGKGSDSYKHSERQSYRSSRDYHRHDDYSRHDRHADDEERGYQRSSRSGRESRGSTYSDHVRKESDYDRSRENWRNHERYPRDRSDDRSHRNKDKERETAIPEHHRHNDKDFSDRTLSGMRQGNSNMDEIKMSERERNRDGGGRDDKRDHRRSTGDYKYENASSQQEVRVHEKDLTKGRDSGASRSKESHRSSNKEPDRPKEDMTQKRKHDDRDNNSSSTYRERDAGNDKSIRVKEDHDSSAKNLKSFHSDKAVDYVDDGQLSKSSPFAVADKPPSSSHQVQENVAKSASANEIEASNDLNAAKVAAMKAAELVNRNLVGGGYMSTDQKRKLLWGNKKNTAAEESGNLWGGMPLFSDRERQEKFNKLMGVKGDLKPVHQPDDKDGSGQLRAEQQEQLQLDLEKQYTAGLRRRDGRTVGLGL</sequence>
<accession>A0ACC2MTD3</accession>
<keyword evidence="2" id="KW-1185">Reference proteome</keyword>
<organism evidence="1 2">
    <name type="scientific">Persea americana</name>
    <name type="common">Avocado</name>
    <dbReference type="NCBI Taxonomy" id="3435"/>
    <lineage>
        <taxon>Eukaryota</taxon>
        <taxon>Viridiplantae</taxon>
        <taxon>Streptophyta</taxon>
        <taxon>Embryophyta</taxon>
        <taxon>Tracheophyta</taxon>
        <taxon>Spermatophyta</taxon>
        <taxon>Magnoliopsida</taxon>
        <taxon>Magnoliidae</taxon>
        <taxon>Laurales</taxon>
        <taxon>Lauraceae</taxon>
        <taxon>Persea</taxon>
    </lineage>
</organism>
<evidence type="ECO:0000313" key="1">
    <source>
        <dbReference type="EMBL" id="KAJ8648658.1"/>
    </source>
</evidence>
<reference evidence="1 2" key="1">
    <citation type="journal article" date="2022" name="Hortic Res">
        <title>A haplotype resolved chromosomal level avocado genome allows analysis of novel avocado genes.</title>
        <authorList>
            <person name="Nath O."/>
            <person name="Fletcher S.J."/>
            <person name="Hayward A."/>
            <person name="Shaw L.M."/>
            <person name="Masouleh A.K."/>
            <person name="Furtado A."/>
            <person name="Henry R.J."/>
            <person name="Mitter N."/>
        </authorList>
    </citation>
    <scope>NUCLEOTIDE SEQUENCE [LARGE SCALE GENOMIC DNA]</scope>
    <source>
        <strain evidence="2">cv. Hass</strain>
    </source>
</reference>
<proteinExistence type="predicted"/>
<dbReference type="EMBL" id="CM056809">
    <property type="protein sequence ID" value="KAJ8648658.1"/>
    <property type="molecule type" value="Genomic_DNA"/>
</dbReference>
<dbReference type="Proteomes" id="UP001234297">
    <property type="component" value="Chromosome 1"/>
</dbReference>
<name>A0ACC2MTD3_PERAE</name>
<protein>
    <submittedName>
        <fullName evidence="1">Uncharacterized protein</fullName>
    </submittedName>
</protein>
<gene>
    <name evidence="1" type="ORF">MRB53_001681</name>
</gene>
<comment type="caution">
    <text evidence="1">The sequence shown here is derived from an EMBL/GenBank/DDBJ whole genome shotgun (WGS) entry which is preliminary data.</text>
</comment>